<proteinExistence type="predicted"/>
<dbReference type="EMBL" id="BOSM01000001">
    <property type="protein sequence ID" value="GIP56761.1"/>
    <property type="molecule type" value="Genomic_DNA"/>
</dbReference>
<dbReference type="InterPro" id="IPR029033">
    <property type="entry name" value="His_PPase_superfam"/>
</dbReference>
<comment type="caution">
    <text evidence="1">The sequence shown here is derived from an EMBL/GenBank/DDBJ whole genome shotgun (WGS) entry which is preliminary data.</text>
</comment>
<dbReference type="RefSeq" id="WP_213588796.1">
    <property type="nucleotide sequence ID" value="NZ_BOSM01000001.1"/>
</dbReference>
<name>A0ABQ4MLA0_9BACL</name>
<reference evidence="1 2" key="1">
    <citation type="submission" date="2021-03" db="EMBL/GenBank/DDBJ databases">
        <title>Antimicrobial resistance genes in bacteria isolated from Japanese honey, and their potential for conferring macrolide and lincosamide resistance in the American foulbrood pathogen Paenibacillus larvae.</title>
        <authorList>
            <person name="Okamoto M."/>
            <person name="Kumagai M."/>
            <person name="Kanamori H."/>
            <person name="Takamatsu D."/>
        </authorList>
    </citation>
    <scope>NUCLEOTIDE SEQUENCE [LARGE SCALE GENOMIC DNA]</scope>
    <source>
        <strain evidence="1 2">J15TS10</strain>
    </source>
</reference>
<keyword evidence="2" id="KW-1185">Reference proteome</keyword>
<evidence type="ECO:0000313" key="1">
    <source>
        <dbReference type="EMBL" id="GIP56761.1"/>
    </source>
</evidence>
<accession>A0ABQ4MLA0</accession>
<evidence type="ECO:0008006" key="3">
    <source>
        <dbReference type="Google" id="ProtNLM"/>
    </source>
</evidence>
<evidence type="ECO:0000313" key="2">
    <source>
        <dbReference type="Proteomes" id="UP000681290"/>
    </source>
</evidence>
<dbReference type="Proteomes" id="UP000681290">
    <property type="component" value="Unassembled WGS sequence"/>
</dbReference>
<organism evidence="1 2">
    <name type="scientific">Paenibacillus woosongensis</name>
    <dbReference type="NCBI Taxonomy" id="307580"/>
    <lineage>
        <taxon>Bacteria</taxon>
        <taxon>Bacillati</taxon>
        <taxon>Bacillota</taxon>
        <taxon>Bacilli</taxon>
        <taxon>Bacillales</taxon>
        <taxon>Paenibacillaceae</taxon>
        <taxon>Paenibacillus</taxon>
    </lineage>
</organism>
<gene>
    <name evidence="1" type="ORF">J15TS10_05750</name>
</gene>
<sequence length="160" mass="18143">MKELVLIHISPGRDSATLGEIENRITEICDKIKLDRSPAQMSLYSTSEKEAVKALSLSVSNKLQLAIMGDWKAEFSLSDAADSSSIFKSVNRVMNQLDQRESGSVIMVTSNDLLSCFIGWWLRLPQEKWIEWEFILEPLGFHVLNINKSGDRSLYKYNEG</sequence>
<protein>
    <recommendedName>
        <fullName evidence="3">Phosphoglycerate mutase</fullName>
    </recommendedName>
</protein>
<dbReference type="Gene3D" id="3.40.50.1240">
    <property type="entry name" value="Phosphoglycerate mutase-like"/>
    <property type="match status" value="1"/>
</dbReference>